<feature type="region of interest" description="Disordered" evidence="5">
    <location>
        <begin position="97"/>
        <end position="124"/>
    </location>
</feature>
<dbReference type="InterPro" id="IPR036638">
    <property type="entry name" value="HLH_DNA-bd_sf"/>
</dbReference>
<keyword evidence="4" id="KW-0539">Nucleus</keyword>
<dbReference type="RefSeq" id="XP_022939188.1">
    <property type="nucleotide sequence ID" value="XM_023083420.1"/>
</dbReference>
<dbReference type="Gene3D" id="4.10.280.10">
    <property type="entry name" value="Helix-loop-helix DNA-binding domain"/>
    <property type="match status" value="1"/>
</dbReference>
<organism evidence="7 8">
    <name type="scientific">Cucurbita moschata</name>
    <name type="common">Winter crookneck squash</name>
    <name type="synonym">Cucurbita pepo var. moschata</name>
    <dbReference type="NCBI Taxonomy" id="3662"/>
    <lineage>
        <taxon>Eukaryota</taxon>
        <taxon>Viridiplantae</taxon>
        <taxon>Streptophyta</taxon>
        <taxon>Embryophyta</taxon>
        <taxon>Tracheophyta</taxon>
        <taxon>Spermatophyta</taxon>
        <taxon>Magnoliopsida</taxon>
        <taxon>eudicotyledons</taxon>
        <taxon>Gunneridae</taxon>
        <taxon>Pentapetalae</taxon>
        <taxon>rosids</taxon>
        <taxon>fabids</taxon>
        <taxon>Cucurbitales</taxon>
        <taxon>Cucurbitaceae</taxon>
        <taxon>Cucurbiteae</taxon>
        <taxon>Cucurbita</taxon>
    </lineage>
</organism>
<dbReference type="Pfam" id="PF00010">
    <property type="entry name" value="HLH"/>
    <property type="match status" value="1"/>
</dbReference>
<dbReference type="PANTHER" id="PTHR12565">
    <property type="entry name" value="STEROL REGULATORY ELEMENT-BINDING PROTEIN"/>
    <property type="match status" value="1"/>
</dbReference>
<evidence type="ECO:0000256" key="4">
    <source>
        <dbReference type="ARBA" id="ARBA00023242"/>
    </source>
</evidence>
<dbReference type="PANTHER" id="PTHR12565:SF367">
    <property type="entry name" value="TRANSCRIPTION FACTOR BHLH75"/>
    <property type="match status" value="1"/>
</dbReference>
<feature type="compositionally biased region" description="Basic and acidic residues" evidence="5">
    <location>
        <begin position="114"/>
        <end position="124"/>
    </location>
</feature>
<gene>
    <name evidence="8" type="primary">LOC111445183</name>
</gene>
<keyword evidence="3" id="KW-0804">Transcription</keyword>
<evidence type="ECO:0000259" key="6">
    <source>
        <dbReference type="PROSITE" id="PS50888"/>
    </source>
</evidence>
<dbReference type="SUPFAM" id="SSF47459">
    <property type="entry name" value="HLH, helix-loop-helix DNA-binding domain"/>
    <property type="match status" value="1"/>
</dbReference>
<evidence type="ECO:0000256" key="1">
    <source>
        <dbReference type="ARBA" id="ARBA00004123"/>
    </source>
</evidence>
<dbReference type="GO" id="GO:0046983">
    <property type="term" value="F:protein dimerization activity"/>
    <property type="evidence" value="ECO:0007669"/>
    <property type="project" value="InterPro"/>
</dbReference>
<dbReference type="GO" id="GO:0005634">
    <property type="term" value="C:nucleus"/>
    <property type="evidence" value="ECO:0007669"/>
    <property type="project" value="UniProtKB-SubCell"/>
</dbReference>
<sequence>MKGHQWRLLPLQKQTLYKACFGRAMGYNDLEMISNHFTVESSNESDHYQGTIMSSANPFFTDTFCFEKFDHFNEIPSCVAPAAALCSSVPPNYSSFPALHTDGSKSTGGRKRKRENERDEEKPKGVIHVRAKRGQATDSHSLAERVRREKINQRLRFLQDLVPGCYKTMGMAVMLDVIINYIQSLQNQIEFLSMKLSVASRYYDFNNSSETDEIEIMQATNGCGYMEEMGGRVVVREEEGNGGSFYHHSTLPPL</sequence>
<evidence type="ECO:0000313" key="8">
    <source>
        <dbReference type="RefSeq" id="XP_022939188.1"/>
    </source>
</evidence>
<comment type="subcellular location">
    <subcellularLocation>
        <location evidence="1">Nucleus</location>
    </subcellularLocation>
</comment>
<dbReference type="SMART" id="SM00353">
    <property type="entry name" value="HLH"/>
    <property type="match status" value="1"/>
</dbReference>
<protein>
    <submittedName>
        <fullName evidence="8">Transcription factor BEE 3-like</fullName>
    </submittedName>
</protein>
<accession>A0A6J1FKZ5</accession>
<dbReference type="CDD" id="cd18919">
    <property type="entry name" value="bHLH_AtBPE_like"/>
    <property type="match status" value="1"/>
</dbReference>
<dbReference type="KEGG" id="cmos:111445183"/>
<proteinExistence type="predicted"/>
<dbReference type="InterPro" id="IPR024097">
    <property type="entry name" value="bHLH_ZIP_TF"/>
</dbReference>
<evidence type="ECO:0000313" key="7">
    <source>
        <dbReference type="Proteomes" id="UP000504609"/>
    </source>
</evidence>
<dbReference type="AlphaFoldDB" id="A0A6J1FKZ5"/>
<dbReference type="GO" id="GO:0003700">
    <property type="term" value="F:DNA-binding transcription factor activity"/>
    <property type="evidence" value="ECO:0007669"/>
    <property type="project" value="TreeGrafter"/>
</dbReference>
<dbReference type="InterPro" id="IPR011598">
    <property type="entry name" value="bHLH_dom"/>
</dbReference>
<evidence type="ECO:0000256" key="2">
    <source>
        <dbReference type="ARBA" id="ARBA00023015"/>
    </source>
</evidence>
<keyword evidence="7" id="KW-1185">Reference proteome</keyword>
<feature type="domain" description="BHLH" evidence="6">
    <location>
        <begin position="135"/>
        <end position="185"/>
    </location>
</feature>
<keyword evidence="2" id="KW-0805">Transcription regulation</keyword>
<name>A0A6J1FKZ5_CUCMO</name>
<dbReference type="GeneID" id="111445183"/>
<reference evidence="8" key="1">
    <citation type="submission" date="2025-08" db="UniProtKB">
        <authorList>
            <consortium name="RefSeq"/>
        </authorList>
    </citation>
    <scope>IDENTIFICATION</scope>
    <source>
        <tissue evidence="8">Young leaves</tissue>
    </source>
</reference>
<dbReference type="PROSITE" id="PS50888">
    <property type="entry name" value="BHLH"/>
    <property type="match status" value="1"/>
</dbReference>
<dbReference type="Proteomes" id="UP000504609">
    <property type="component" value="Unplaced"/>
</dbReference>
<evidence type="ECO:0000256" key="3">
    <source>
        <dbReference type="ARBA" id="ARBA00023163"/>
    </source>
</evidence>
<evidence type="ECO:0000256" key="5">
    <source>
        <dbReference type="SAM" id="MobiDB-lite"/>
    </source>
</evidence>